<keyword evidence="3 4" id="KW-0472">Membrane</keyword>
<name>A0A914S6H5_PAREQ</name>
<keyword evidence="1 4" id="KW-0812">Transmembrane</keyword>
<dbReference type="Gene3D" id="1.20.1560.10">
    <property type="entry name" value="ABC transporter type 1, transmembrane domain"/>
    <property type="match status" value="1"/>
</dbReference>
<dbReference type="GO" id="GO:0016020">
    <property type="term" value="C:membrane"/>
    <property type="evidence" value="ECO:0007669"/>
    <property type="project" value="InterPro"/>
</dbReference>
<dbReference type="GO" id="GO:0005524">
    <property type="term" value="F:ATP binding"/>
    <property type="evidence" value="ECO:0007669"/>
    <property type="project" value="InterPro"/>
</dbReference>
<organism evidence="5 6">
    <name type="scientific">Parascaris equorum</name>
    <name type="common">Equine roundworm</name>
    <dbReference type="NCBI Taxonomy" id="6256"/>
    <lineage>
        <taxon>Eukaryota</taxon>
        <taxon>Metazoa</taxon>
        <taxon>Ecdysozoa</taxon>
        <taxon>Nematoda</taxon>
        <taxon>Chromadorea</taxon>
        <taxon>Rhabditida</taxon>
        <taxon>Spirurina</taxon>
        <taxon>Ascaridomorpha</taxon>
        <taxon>Ascaridoidea</taxon>
        <taxon>Ascarididae</taxon>
        <taxon>Parascaris</taxon>
    </lineage>
</organism>
<sequence>MMRRESNFRSYQFQHANHAYFFRGDLAKQKLEAKPVSFFELFRFASTFDKFLVTCGILLALLCGIGIPMTTVLGGRLTNALIVTDTYEGNDEFRKTGYTYVILFAVIGVAMVAISYTQVFFYLAVCGHSLSST</sequence>
<accession>A0A914S6H5</accession>
<dbReference type="InterPro" id="IPR036640">
    <property type="entry name" value="ABC1_TM_sf"/>
</dbReference>
<reference evidence="6" key="1">
    <citation type="submission" date="2022-11" db="UniProtKB">
        <authorList>
            <consortium name="WormBaseParasite"/>
        </authorList>
    </citation>
    <scope>IDENTIFICATION</scope>
</reference>
<keyword evidence="5" id="KW-1185">Reference proteome</keyword>
<keyword evidence="2 4" id="KW-1133">Transmembrane helix</keyword>
<dbReference type="WBParaSite" id="PEQ_0001451001-mRNA-1">
    <property type="protein sequence ID" value="PEQ_0001451001-mRNA-1"/>
    <property type="gene ID" value="PEQ_0001451001"/>
</dbReference>
<evidence type="ECO:0000256" key="1">
    <source>
        <dbReference type="ARBA" id="ARBA00022692"/>
    </source>
</evidence>
<dbReference type="Proteomes" id="UP000887564">
    <property type="component" value="Unplaced"/>
</dbReference>
<evidence type="ECO:0000256" key="2">
    <source>
        <dbReference type="ARBA" id="ARBA00022989"/>
    </source>
</evidence>
<feature type="transmembrane region" description="Helical" evidence="4">
    <location>
        <begin position="51"/>
        <end position="77"/>
    </location>
</feature>
<protein>
    <submittedName>
        <fullName evidence="6">ABC transmembrane type-1 domain-containing protein</fullName>
    </submittedName>
</protein>
<evidence type="ECO:0000256" key="3">
    <source>
        <dbReference type="ARBA" id="ARBA00023136"/>
    </source>
</evidence>
<evidence type="ECO:0000256" key="4">
    <source>
        <dbReference type="SAM" id="Phobius"/>
    </source>
</evidence>
<dbReference type="AlphaFoldDB" id="A0A914S6H5"/>
<evidence type="ECO:0000313" key="5">
    <source>
        <dbReference type="Proteomes" id="UP000887564"/>
    </source>
</evidence>
<feature type="transmembrane region" description="Helical" evidence="4">
    <location>
        <begin position="97"/>
        <end position="125"/>
    </location>
</feature>
<dbReference type="SUPFAM" id="SSF90123">
    <property type="entry name" value="ABC transporter transmembrane region"/>
    <property type="match status" value="1"/>
</dbReference>
<evidence type="ECO:0000313" key="6">
    <source>
        <dbReference type="WBParaSite" id="PEQ_0001451001-mRNA-1"/>
    </source>
</evidence>
<proteinExistence type="predicted"/>